<dbReference type="AlphaFoldDB" id="A0A1A9B9R2"/>
<dbReference type="Pfam" id="PF01337">
    <property type="entry name" value="Barstar"/>
    <property type="match status" value="1"/>
</dbReference>
<dbReference type="InterPro" id="IPR035905">
    <property type="entry name" value="Barstar-like_sf"/>
</dbReference>
<dbReference type="Proteomes" id="UP000199558">
    <property type="component" value="Unassembled WGS sequence"/>
</dbReference>
<comment type="similarity">
    <text evidence="1">Belongs to the barstar family.</text>
</comment>
<dbReference type="Gene3D" id="3.30.370.10">
    <property type="entry name" value="Barstar-like"/>
    <property type="match status" value="1"/>
</dbReference>
<keyword evidence="4" id="KW-1185">Reference proteome</keyword>
<organism evidence="3 4">
    <name type="scientific">Micromonospora sediminicola</name>
    <dbReference type="NCBI Taxonomy" id="946078"/>
    <lineage>
        <taxon>Bacteria</taxon>
        <taxon>Bacillati</taxon>
        <taxon>Actinomycetota</taxon>
        <taxon>Actinomycetes</taxon>
        <taxon>Micromonosporales</taxon>
        <taxon>Micromonosporaceae</taxon>
        <taxon>Micromonospora</taxon>
    </lineage>
</organism>
<proteinExistence type="inferred from homology"/>
<sequence length="143" mass="14486">MGVAPPQPPAWLTLDDQAASAPAGVPVPGPATRTRAALHETLADALALPSWYGHNWDALADALADRLDTGPLTLVVTGAANLLADEPPAQLGTLLDVLGAVAAGGHETLRVVLREQPDRLPALRARIAAALGGHVGAPPSDAT</sequence>
<evidence type="ECO:0000259" key="2">
    <source>
        <dbReference type="Pfam" id="PF01337"/>
    </source>
</evidence>
<reference evidence="4" key="1">
    <citation type="submission" date="2016-06" db="EMBL/GenBank/DDBJ databases">
        <authorList>
            <person name="Varghese N."/>
            <person name="Submissions Spin"/>
        </authorList>
    </citation>
    <scope>NUCLEOTIDE SEQUENCE [LARGE SCALE GENOMIC DNA]</scope>
    <source>
        <strain evidence="4">DSM 45794</strain>
    </source>
</reference>
<gene>
    <name evidence="3" type="ORF">GA0070622_3282</name>
</gene>
<dbReference type="InterPro" id="IPR000468">
    <property type="entry name" value="Barstar"/>
</dbReference>
<dbReference type="OrthoDB" id="5184890at2"/>
<dbReference type="RefSeq" id="WP_091574077.1">
    <property type="nucleotide sequence ID" value="NZ_FLRH01000003.1"/>
</dbReference>
<protein>
    <submittedName>
        <fullName evidence="3">Barstar (Barnase inhibitor)</fullName>
    </submittedName>
</protein>
<accession>A0A1A9B9R2</accession>
<dbReference type="EMBL" id="FLRH01000003">
    <property type="protein sequence ID" value="SBT66265.1"/>
    <property type="molecule type" value="Genomic_DNA"/>
</dbReference>
<feature type="domain" description="Barstar (barnase inhibitor)" evidence="2">
    <location>
        <begin position="29"/>
        <end position="103"/>
    </location>
</feature>
<evidence type="ECO:0000313" key="3">
    <source>
        <dbReference type="EMBL" id="SBT66265.1"/>
    </source>
</evidence>
<evidence type="ECO:0000256" key="1">
    <source>
        <dbReference type="ARBA" id="ARBA00006845"/>
    </source>
</evidence>
<dbReference type="SUPFAM" id="SSF52038">
    <property type="entry name" value="Barstar-related"/>
    <property type="match status" value="1"/>
</dbReference>
<name>A0A1A9B9R2_9ACTN</name>
<evidence type="ECO:0000313" key="4">
    <source>
        <dbReference type="Proteomes" id="UP000199558"/>
    </source>
</evidence>